<dbReference type="RefSeq" id="WP_006664432.1">
    <property type="nucleotide sequence ID" value="NZ_AOIP01000015.1"/>
</dbReference>
<evidence type="ECO:0000313" key="3">
    <source>
        <dbReference type="Proteomes" id="UP000011591"/>
    </source>
</evidence>
<evidence type="ECO:0000256" key="1">
    <source>
        <dbReference type="SAM" id="Phobius"/>
    </source>
</evidence>
<feature type="transmembrane region" description="Helical" evidence="1">
    <location>
        <begin position="12"/>
        <end position="33"/>
    </location>
</feature>
<dbReference type="Pfam" id="PF24363">
    <property type="entry name" value="DUF7519"/>
    <property type="match status" value="1"/>
</dbReference>
<dbReference type="PATRIC" id="fig|1227491.4.peg.938"/>
<feature type="transmembrane region" description="Helical" evidence="1">
    <location>
        <begin position="95"/>
        <end position="116"/>
    </location>
</feature>
<comment type="caution">
    <text evidence="2">The sequence shown here is derived from an EMBL/GenBank/DDBJ whole genome shotgun (WGS) entry which is preliminary data.</text>
</comment>
<keyword evidence="1" id="KW-0472">Membrane</keyword>
<dbReference type="InterPro" id="IPR055941">
    <property type="entry name" value="DUF7519"/>
</dbReference>
<sequence length="242" mass="24350">MSGLPDKPTDPTPASASAGVAFVAVFGACIAGLTDPRQTAPLLLEAIGLTLLIGGVLLRRRGYRLVGSAVTGFGFIVATAALGASVTLSLPLSPLLILLASGSGTLLVTLGVFPVYGRFARSFTTAGVALVFAGVTATALIDGAPLWRSTVAVTMVLLSWDTAERAVTLGERVGGAAETRSVELAGAMASSGVALIAIILTIAVSRIPAVGSSIGGLALLLVATTTFLLALAHFPQMPTPRQ</sequence>
<reference evidence="2 3" key="1">
    <citation type="journal article" date="2014" name="PLoS Genet.">
        <title>Phylogenetically driven sequencing of extremely halophilic archaea reveals strategies for static and dynamic osmo-response.</title>
        <authorList>
            <person name="Becker E.A."/>
            <person name="Seitzer P.M."/>
            <person name="Tritt A."/>
            <person name="Larsen D."/>
            <person name="Krusor M."/>
            <person name="Yao A.I."/>
            <person name="Wu D."/>
            <person name="Madern D."/>
            <person name="Eisen J.A."/>
            <person name="Darling A.E."/>
            <person name="Facciotti M.T."/>
        </authorList>
    </citation>
    <scope>NUCLEOTIDE SEQUENCE [LARGE SCALE GENOMIC DNA]</scope>
    <source>
        <strain evidence="2 3">DSM 13077</strain>
    </source>
</reference>
<feature type="transmembrane region" description="Helical" evidence="1">
    <location>
        <begin position="39"/>
        <end position="58"/>
    </location>
</feature>
<keyword evidence="1" id="KW-1133">Transmembrane helix</keyword>
<accession>M0BAH3</accession>
<keyword evidence="3" id="KW-1185">Reference proteome</keyword>
<dbReference type="Proteomes" id="UP000011591">
    <property type="component" value="Unassembled WGS sequence"/>
</dbReference>
<name>M0BAH3_9EURY</name>
<dbReference type="EMBL" id="AOIP01000015">
    <property type="protein sequence ID" value="ELZ07298.1"/>
    <property type="molecule type" value="Genomic_DNA"/>
</dbReference>
<evidence type="ECO:0000313" key="2">
    <source>
        <dbReference type="EMBL" id="ELZ07298.1"/>
    </source>
</evidence>
<feature type="transmembrane region" description="Helical" evidence="1">
    <location>
        <begin position="210"/>
        <end position="232"/>
    </location>
</feature>
<dbReference type="OrthoDB" id="206473at2157"/>
<gene>
    <name evidence="2" type="ORF">C480_04561</name>
</gene>
<protein>
    <submittedName>
        <fullName evidence="2">Uncharacterized protein</fullName>
    </submittedName>
</protein>
<feature type="transmembrane region" description="Helical" evidence="1">
    <location>
        <begin position="184"/>
        <end position="204"/>
    </location>
</feature>
<feature type="transmembrane region" description="Helical" evidence="1">
    <location>
        <begin position="123"/>
        <end position="140"/>
    </location>
</feature>
<keyword evidence="1" id="KW-0812">Transmembrane</keyword>
<dbReference type="AlphaFoldDB" id="M0BAH3"/>
<dbReference type="PROSITE" id="PS51257">
    <property type="entry name" value="PROKAR_LIPOPROTEIN"/>
    <property type="match status" value="1"/>
</dbReference>
<proteinExistence type="predicted"/>
<organism evidence="2 3">
    <name type="scientific">Natrialba aegyptia DSM 13077</name>
    <dbReference type="NCBI Taxonomy" id="1227491"/>
    <lineage>
        <taxon>Archaea</taxon>
        <taxon>Methanobacteriati</taxon>
        <taxon>Methanobacteriota</taxon>
        <taxon>Stenosarchaea group</taxon>
        <taxon>Halobacteria</taxon>
        <taxon>Halobacteriales</taxon>
        <taxon>Natrialbaceae</taxon>
        <taxon>Natrialba</taxon>
    </lineage>
</organism>
<feature type="transmembrane region" description="Helical" evidence="1">
    <location>
        <begin position="65"/>
        <end position="89"/>
    </location>
</feature>